<evidence type="ECO:0000313" key="2">
    <source>
        <dbReference type="EMBL" id="MDR6268053.1"/>
    </source>
</evidence>
<protein>
    <submittedName>
        <fullName evidence="2">NAD/FAD-binding protein</fullName>
    </submittedName>
</protein>
<dbReference type="SUPFAM" id="SSF51905">
    <property type="entry name" value="FAD/NAD(P)-binding domain"/>
    <property type="match status" value="1"/>
</dbReference>
<evidence type="ECO:0000259" key="1">
    <source>
        <dbReference type="Pfam" id="PF01593"/>
    </source>
</evidence>
<evidence type="ECO:0000313" key="3">
    <source>
        <dbReference type="Proteomes" id="UP001185069"/>
    </source>
</evidence>
<accession>A0ABU1J6K0</accession>
<dbReference type="PANTHER" id="PTHR42923:SF17">
    <property type="entry name" value="AMINE OXIDASE DOMAIN-CONTAINING PROTEIN"/>
    <property type="match status" value="1"/>
</dbReference>
<organism evidence="2 3">
    <name type="scientific">Arthrobacter russicus</name>
    <dbReference type="NCBI Taxonomy" id="172040"/>
    <lineage>
        <taxon>Bacteria</taxon>
        <taxon>Bacillati</taxon>
        <taxon>Actinomycetota</taxon>
        <taxon>Actinomycetes</taxon>
        <taxon>Micrococcales</taxon>
        <taxon>Micrococcaceae</taxon>
        <taxon>Arthrobacter</taxon>
    </lineage>
</organism>
<dbReference type="Gene3D" id="3.90.660.20">
    <property type="entry name" value="Protoporphyrinogen oxidase, mitochondrial, domain 2"/>
    <property type="match status" value="1"/>
</dbReference>
<dbReference type="InterPro" id="IPR036188">
    <property type="entry name" value="FAD/NAD-bd_sf"/>
</dbReference>
<comment type="caution">
    <text evidence="2">The sequence shown here is derived from an EMBL/GenBank/DDBJ whole genome shotgun (WGS) entry which is preliminary data.</text>
</comment>
<dbReference type="InterPro" id="IPR050464">
    <property type="entry name" value="Zeta_carotene_desat/Oxidored"/>
</dbReference>
<dbReference type="RefSeq" id="WP_309795463.1">
    <property type="nucleotide sequence ID" value="NZ_BAAAHY010000006.1"/>
</dbReference>
<name>A0ABU1J6K0_9MICC</name>
<dbReference type="PANTHER" id="PTHR42923">
    <property type="entry name" value="PROTOPORPHYRINOGEN OXIDASE"/>
    <property type="match status" value="1"/>
</dbReference>
<dbReference type="Pfam" id="PF01593">
    <property type="entry name" value="Amino_oxidase"/>
    <property type="match status" value="1"/>
</dbReference>
<gene>
    <name evidence="2" type="ORF">JOE69_000291</name>
</gene>
<dbReference type="Gene3D" id="3.50.50.60">
    <property type="entry name" value="FAD/NAD(P)-binding domain"/>
    <property type="match status" value="1"/>
</dbReference>
<dbReference type="Proteomes" id="UP001185069">
    <property type="component" value="Unassembled WGS sequence"/>
</dbReference>
<reference evidence="2 3" key="1">
    <citation type="submission" date="2023-07" db="EMBL/GenBank/DDBJ databases">
        <title>Sequencing the genomes of 1000 actinobacteria strains.</title>
        <authorList>
            <person name="Klenk H.-P."/>
        </authorList>
    </citation>
    <scope>NUCLEOTIDE SEQUENCE [LARGE SCALE GENOMIC DNA]</scope>
    <source>
        <strain evidence="2 3">DSM 14555</strain>
    </source>
</reference>
<dbReference type="InterPro" id="IPR002937">
    <property type="entry name" value="Amino_oxidase"/>
</dbReference>
<sequence length="435" mass="47475">MANDQRISETGDVRAPRSIAVVGSGISGLVAAWMLSSTDRVTLFEADDRLGGHAHTHELADGTPVDSGFIVYNERTYPTLIRLFEQLEVPTKPSDMSMSVKCAGCGLEYAGAKGFSGLFPGWRSFAKPRYLRMLGEVLRFHRRARALLASAGDDLTLGEFLEAEKFSQYFQSHFMTPVVSAVWSCDASTALDYPARYLFTFLSHHGMLAVKGSPKWRTVDGGSHEYVRRVAKSITRIKLGAKVTSLEEFRSGVRLGWTEEGVAQTEDFAAVVLATHPDQAAAILGRNGNTEQRRVLGAIPYSSNETLLHSDENVLPGAARARASWNYYLPDCSAQPENVLVSYDLSRLQSLDYPGGRLLVSLGEADRIADSGVLARMRYEHPQYSPASLAAQAELAAICTSKVVFAGAYHGWGFHEDGALSGYRAAQRLGGSWPV</sequence>
<proteinExistence type="predicted"/>
<dbReference type="Gene3D" id="1.10.3110.10">
    <property type="entry name" value="protoporphyrinogen ix oxidase, domain 3"/>
    <property type="match status" value="1"/>
</dbReference>
<feature type="domain" description="Amine oxidase" evidence="1">
    <location>
        <begin position="26"/>
        <end position="287"/>
    </location>
</feature>
<dbReference type="EMBL" id="JAVDQF010000001">
    <property type="protein sequence ID" value="MDR6268053.1"/>
    <property type="molecule type" value="Genomic_DNA"/>
</dbReference>
<keyword evidence="3" id="KW-1185">Reference proteome</keyword>